<feature type="compositionally biased region" description="Polar residues" evidence="6">
    <location>
        <begin position="38"/>
        <end position="47"/>
    </location>
</feature>
<dbReference type="SMART" id="SM00563">
    <property type="entry name" value="PlsC"/>
    <property type="match status" value="1"/>
</dbReference>
<dbReference type="InterPro" id="IPR022284">
    <property type="entry name" value="GPAT/DHAPAT"/>
</dbReference>
<keyword evidence="5 8" id="KW-0012">Acyltransferase</keyword>
<dbReference type="InterPro" id="IPR002123">
    <property type="entry name" value="Plipid/glycerol_acylTrfase"/>
</dbReference>
<comment type="subcellular location">
    <subcellularLocation>
        <location evidence="1">Endomembrane system</location>
        <topology evidence="1">Peripheral membrane protein</topology>
    </subcellularLocation>
</comment>
<evidence type="ECO:0000256" key="3">
    <source>
        <dbReference type="ARBA" id="ARBA00022679"/>
    </source>
</evidence>
<dbReference type="Pfam" id="PF19277">
    <property type="entry name" value="GPAT_C"/>
    <property type="match status" value="1"/>
</dbReference>
<protein>
    <submittedName>
        <fullName evidence="8">Acyltransferase-domain-containing protein</fullName>
    </submittedName>
</protein>
<dbReference type="CDD" id="cd07993">
    <property type="entry name" value="LPLAT_DHAPAT-like"/>
    <property type="match status" value="1"/>
</dbReference>
<feature type="domain" description="Phospholipid/glycerol acyltransferase" evidence="7">
    <location>
        <begin position="221"/>
        <end position="349"/>
    </location>
</feature>
<accession>A0A316UHQ7</accession>
<dbReference type="GO" id="GO:0008654">
    <property type="term" value="P:phospholipid biosynthetic process"/>
    <property type="evidence" value="ECO:0007669"/>
    <property type="project" value="TreeGrafter"/>
</dbReference>
<dbReference type="InterPro" id="IPR041728">
    <property type="entry name" value="GPAT/DHAPAT_LPLAT"/>
</dbReference>
<dbReference type="InterPro" id="IPR045520">
    <property type="entry name" value="GPAT/DHAPAT_C"/>
</dbReference>
<reference evidence="8 9" key="1">
    <citation type="journal article" date="2018" name="Mol. Biol. Evol.">
        <title>Broad Genomic Sampling Reveals a Smut Pathogenic Ancestry of the Fungal Clade Ustilaginomycotina.</title>
        <authorList>
            <person name="Kijpornyongpan T."/>
            <person name="Mondo S.J."/>
            <person name="Barry K."/>
            <person name="Sandor L."/>
            <person name="Lee J."/>
            <person name="Lipzen A."/>
            <person name="Pangilinan J."/>
            <person name="LaButti K."/>
            <person name="Hainaut M."/>
            <person name="Henrissat B."/>
            <person name="Grigoriev I.V."/>
            <person name="Spatafora J.W."/>
            <person name="Aime M.C."/>
        </authorList>
    </citation>
    <scope>NUCLEOTIDE SEQUENCE [LARGE SCALE GENOMIC DNA]</scope>
    <source>
        <strain evidence="8 9">MCA 5214</strain>
    </source>
</reference>
<dbReference type="AlphaFoldDB" id="A0A316UHQ7"/>
<dbReference type="RefSeq" id="XP_025359040.1">
    <property type="nucleotide sequence ID" value="XM_025507220.1"/>
</dbReference>
<dbReference type="OrthoDB" id="10255570at2759"/>
<evidence type="ECO:0000313" key="8">
    <source>
        <dbReference type="EMBL" id="PWN24428.1"/>
    </source>
</evidence>
<dbReference type="GO" id="GO:0019432">
    <property type="term" value="P:triglyceride biosynthetic process"/>
    <property type="evidence" value="ECO:0007669"/>
    <property type="project" value="TreeGrafter"/>
</dbReference>
<proteinExistence type="inferred from homology"/>
<dbReference type="STRING" id="1569628.A0A316UHQ7"/>
<sequence length="824" mass="92504">MSKRPRRPLIASISDLNSPSLPASSSSSSSASSGNDFNLPTTTSSPRDMNVVETYEAHLRQNPRRFMEQLLAAWNGQGWRGYTDYIGARILIAGQSQQMANEVMSSDSVQSRIKALAASRAEALFSERTIEAQADEGVRQRYRAAKEKTRRDLEAQLHHVADQQVQISIGRLDSLSFIKVFAAAVNNILTRMYHQGIHLNIPQVLELRRIAAKAAEKGQSIIFLPCHKSHIDYLTVSWLLFRVGLSLPAIVAGENLDLPIVGNILRGGGAFFIRRTFSGDQLYPVVIREYIERLLSSGRNMECFIEGTRSRTGKLLPPKLGILKYVVEAMQTGRTNGDVWICPISLQYDSVIESETYVSELLGKPKENESLFGLLSGSSSVLSLKLGRIDVRFHEPWSLQGFVEEQRQRREGRLRSVTEETRIDFANNSAHKLMLLKALGYRVLADINRVSVVMPAALVGTVLLTLRGRGVGRAALERKVDWLRGAIQRKGYSVADFGSMTTSEVVERALGLMRPLVEIQDGQEVMEETILPSKRFELSFYRNQVIHVFVNEALLCAALYTKVKQGGTAPMQTMTRSQVLVESAFLSGILRNEFVYGTEGVETNVDQTVRALIGDEVLQWEEGDGEERKLGLASIERERGRESFDSFLFLIWPFVESYWLACCSLLLLAPPHADQDPTRILWFNSKDFEKRAQLFGKTLYQQGELAYLEAINSATLSQALGRFEEIGLIMRRKSDAVKPVPLIALSQEYKPRYDAEGALLGEDGGSAGRLWEMLEHLSSFRREGKERRETLLGERVMRHVRGDDSVVVEVTRVKEEGKREEGRL</sequence>
<organism evidence="8 9">
    <name type="scientific">Jaminaea rosea</name>
    <dbReference type="NCBI Taxonomy" id="1569628"/>
    <lineage>
        <taxon>Eukaryota</taxon>
        <taxon>Fungi</taxon>
        <taxon>Dikarya</taxon>
        <taxon>Basidiomycota</taxon>
        <taxon>Ustilaginomycotina</taxon>
        <taxon>Exobasidiomycetes</taxon>
        <taxon>Microstromatales</taxon>
        <taxon>Microstromatales incertae sedis</taxon>
        <taxon>Jaminaea</taxon>
    </lineage>
</organism>
<dbReference type="GO" id="GO:0006072">
    <property type="term" value="P:glycerol-3-phosphate metabolic process"/>
    <property type="evidence" value="ECO:0007669"/>
    <property type="project" value="TreeGrafter"/>
</dbReference>
<dbReference type="SUPFAM" id="SSF69593">
    <property type="entry name" value="Glycerol-3-phosphate (1)-acyltransferase"/>
    <property type="match status" value="1"/>
</dbReference>
<evidence type="ECO:0000259" key="7">
    <source>
        <dbReference type="SMART" id="SM00563"/>
    </source>
</evidence>
<evidence type="ECO:0000256" key="5">
    <source>
        <dbReference type="ARBA" id="ARBA00023315"/>
    </source>
</evidence>
<dbReference type="Pfam" id="PF01553">
    <property type="entry name" value="Acyltransferase"/>
    <property type="match status" value="1"/>
</dbReference>
<keyword evidence="9" id="KW-1185">Reference proteome</keyword>
<dbReference type="PANTHER" id="PTHR12563">
    <property type="entry name" value="GLYCEROL-3-PHOSPHATE ACYLTRANSFERASE"/>
    <property type="match status" value="1"/>
</dbReference>
<dbReference type="GO" id="GO:0006631">
    <property type="term" value="P:fatty acid metabolic process"/>
    <property type="evidence" value="ECO:0007669"/>
    <property type="project" value="TreeGrafter"/>
</dbReference>
<dbReference type="PANTHER" id="PTHR12563:SF17">
    <property type="entry name" value="DIHYDROXYACETONE PHOSPHATE ACYLTRANSFERASE"/>
    <property type="match status" value="1"/>
</dbReference>
<dbReference type="GO" id="GO:0004366">
    <property type="term" value="F:glycerol-3-phosphate O-acyltransferase activity"/>
    <property type="evidence" value="ECO:0007669"/>
    <property type="project" value="TreeGrafter"/>
</dbReference>
<dbReference type="Proteomes" id="UP000245884">
    <property type="component" value="Unassembled WGS sequence"/>
</dbReference>
<dbReference type="GeneID" id="37029043"/>
<dbReference type="GO" id="GO:0012505">
    <property type="term" value="C:endomembrane system"/>
    <property type="evidence" value="ECO:0007669"/>
    <property type="project" value="UniProtKB-SubCell"/>
</dbReference>
<dbReference type="GO" id="GO:0031966">
    <property type="term" value="C:mitochondrial membrane"/>
    <property type="evidence" value="ECO:0007669"/>
    <property type="project" value="TreeGrafter"/>
</dbReference>
<keyword evidence="4" id="KW-0472">Membrane</keyword>
<name>A0A316UHQ7_9BASI</name>
<evidence type="ECO:0000256" key="4">
    <source>
        <dbReference type="ARBA" id="ARBA00023136"/>
    </source>
</evidence>
<comment type="similarity">
    <text evidence="2">Belongs to the GPAT/DAPAT family.</text>
</comment>
<evidence type="ECO:0000256" key="1">
    <source>
        <dbReference type="ARBA" id="ARBA00004184"/>
    </source>
</evidence>
<gene>
    <name evidence="8" type="ORF">BDZ90DRAFT_234987</name>
</gene>
<feature type="compositionally biased region" description="Low complexity" evidence="6">
    <location>
        <begin position="14"/>
        <end position="36"/>
    </location>
</feature>
<evidence type="ECO:0000256" key="2">
    <source>
        <dbReference type="ARBA" id="ARBA00007937"/>
    </source>
</evidence>
<feature type="region of interest" description="Disordered" evidence="6">
    <location>
        <begin position="1"/>
        <end position="48"/>
    </location>
</feature>
<dbReference type="EMBL" id="KZ819681">
    <property type="protein sequence ID" value="PWN24428.1"/>
    <property type="molecule type" value="Genomic_DNA"/>
</dbReference>
<evidence type="ECO:0000313" key="9">
    <source>
        <dbReference type="Proteomes" id="UP000245884"/>
    </source>
</evidence>
<keyword evidence="3 8" id="KW-0808">Transferase</keyword>
<evidence type="ECO:0000256" key="6">
    <source>
        <dbReference type="SAM" id="MobiDB-lite"/>
    </source>
</evidence>